<dbReference type="SUPFAM" id="SSF51735">
    <property type="entry name" value="NAD(P)-binding Rossmann-fold domains"/>
    <property type="match status" value="1"/>
</dbReference>
<evidence type="ECO:0000313" key="3">
    <source>
        <dbReference type="EMBL" id="PZQ94950.1"/>
    </source>
</evidence>
<organism evidence="3 4">
    <name type="scientific">Cereibacter sphaeroides</name>
    <name type="common">Rhodobacter sphaeroides</name>
    <dbReference type="NCBI Taxonomy" id="1063"/>
    <lineage>
        <taxon>Bacteria</taxon>
        <taxon>Pseudomonadati</taxon>
        <taxon>Pseudomonadota</taxon>
        <taxon>Alphaproteobacteria</taxon>
        <taxon>Rhodobacterales</taxon>
        <taxon>Paracoccaceae</taxon>
        <taxon>Cereibacter</taxon>
    </lineage>
</organism>
<evidence type="ECO:0000256" key="2">
    <source>
        <dbReference type="ARBA" id="ARBA00023002"/>
    </source>
</evidence>
<dbReference type="PRINTS" id="PR00081">
    <property type="entry name" value="GDHRDH"/>
</dbReference>
<sequence length="221" mass="22610">MRVVVTGGSGALGRAVVEAFANRGDHIAAIDLRSCTSFPDTVSQIVSADLADPDTALSAMADAAASLGGIDVLVHLVGGFEWIPVDRSCRDTWRRLFSENVETTLGAIQAALPKLGDGGSILCVGAASAQPAGAGMAPYAAAKSGVARLVEALSSELKPRGIRVNAVLPAIIDTPRNRADMPDADPATWTTPAAIADVILFLTSIQARAINGALIPVTNNG</sequence>
<gene>
    <name evidence="3" type="ORF">DI533_20835</name>
</gene>
<dbReference type="Gene3D" id="3.40.50.720">
    <property type="entry name" value="NAD(P)-binding Rossmann-like Domain"/>
    <property type="match status" value="1"/>
</dbReference>
<dbReference type="PANTHER" id="PTHR43639">
    <property type="entry name" value="OXIDOREDUCTASE, SHORT-CHAIN DEHYDROGENASE/REDUCTASE FAMILY (AFU_ORTHOLOGUE AFUA_5G02870)"/>
    <property type="match status" value="1"/>
</dbReference>
<evidence type="ECO:0000313" key="4">
    <source>
        <dbReference type="Proteomes" id="UP000248975"/>
    </source>
</evidence>
<dbReference type="PROSITE" id="PS00061">
    <property type="entry name" value="ADH_SHORT"/>
    <property type="match status" value="1"/>
</dbReference>
<protein>
    <submittedName>
        <fullName evidence="3">NAD-dependent oxidoreductase</fullName>
    </submittedName>
</protein>
<evidence type="ECO:0000256" key="1">
    <source>
        <dbReference type="ARBA" id="ARBA00006484"/>
    </source>
</evidence>
<dbReference type="InterPro" id="IPR036291">
    <property type="entry name" value="NAD(P)-bd_dom_sf"/>
</dbReference>
<proteinExistence type="inferred from homology"/>
<name>A0A2W5UAJ1_CERSP</name>
<dbReference type="GO" id="GO:0016491">
    <property type="term" value="F:oxidoreductase activity"/>
    <property type="evidence" value="ECO:0007669"/>
    <property type="project" value="UniProtKB-KW"/>
</dbReference>
<dbReference type="PANTHER" id="PTHR43639:SF1">
    <property type="entry name" value="SHORT-CHAIN DEHYDROGENASE_REDUCTASE FAMILY PROTEIN"/>
    <property type="match status" value="1"/>
</dbReference>
<comment type="caution">
    <text evidence="3">The sequence shown here is derived from an EMBL/GenBank/DDBJ whole genome shotgun (WGS) entry which is preliminary data.</text>
</comment>
<dbReference type="AlphaFoldDB" id="A0A2W5UAJ1"/>
<dbReference type="InterPro" id="IPR020904">
    <property type="entry name" value="Sc_DH/Rdtase_CS"/>
</dbReference>
<dbReference type="EMBL" id="QFQS01000011">
    <property type="protein sequence ID" value="PZQ94950.1"/>
    <property type="molecule type" value="Genomic_DNA"/>
</dbReference>
<reference evidence="3 4" key="1">
    <citation type="submission" date="2017-08" db="EMBL/GenBank/DDBJ databases">
        <title>Infants hospitalized years apart are colonized by the same room-sourced microbial strains.</title>
        <authorList>
            <person name="Brooks B."/>
            <person name="Olm M.R."/>
            <person name="Firek B.A."/>
            <person name="Baker R."/>
            <person name="Thomas B.C."/>
            <person name="Morowitz M.J."/>
            <person name="Banfield J.F."/>
        </authorList>
    </citation>
    <scope>NUCLEOTIDE SEQUENCE [LARGE SCALE GENOMIC DNA]</scope>
    <source>
        <strain evidence="3">S2_003_000_R2_11</strain>
    </source>
</reference>
<dbReference type="Proteomes" id="UP000248975">
    <property type="component" value="Unassembled WGS sequence"/>
</dbReference>
<dbReference type="Pfam" id="PF13561">
    <property type="entry name" value="adh_short_C2"/>
    <property type="match status" value="1"/>
</dbReference>
<keyword evidence="2" id="KW-0560">Oxidoreductase</keyword>
<accession>A0A2W5UAJ1</accession>
<dbReference type="InterPro" id="IPR002347">
    <property type="entry name" value="SDR_fam"/>
</dbReference>
<comment type="similarity">
    <text evidence="1">Belongs to the short-chain dehydrogenases/reductases (SDR) family.</text>
</comment>